<dbReference type="PRINTS" id="PR01483">
    <property type="entry name" value="FASYNTHASE"/>
</dbReference>
<dbReference type="PANTHER" id="PTHR42681">
    <property type="entry name" value="MALONYL-COA-ACYL CARRIER PROTEIN TRANSACYLASE, MITOCHONDRIAL"/>
    <property type="match status" value="1"/>
</dbReference>
<protein>
    <recommendedName>
        <fullName evidence="4">Malonyl CoA-acyl carrier protein transacylase</fullName>
        <ecNumber evidence="4">2.3.1.39</ecNumber>
    </recommendedName>
</protein>
<dbReference type="SUPFAM" id="SSF55048">
    <property type="entry name" value="Probable ACP-binding domain of malonyl-CoA ACP transacylase"/>
    <property type="match status" value="1"/>
</dbReference>
<comment type="caution">
    <text evidence="6">The sequence shown here is derived from an EMBL/GenBank/DDBJ whole genome shotgun (WGS) entry which is preliminary data.</text>
</comment>
<dbReference type="InterPro" id="IPR001227">
    <property type="entry name" value="Ac_transferase_dom_sf"/>
</dbReference>
<dbReference type="InterPro" id="IPR016036">
    <property type="entry name" value="Malonyl_transacylase_ACP-bd"/>
</dbReference>
<gene>
    <name evidence="6" type="primary">fabD</name>
    <name evidence="6" type="ORF">PghCCS26_04690</name>
</gene>
<keyword evidence="2 4" id="KW-0012">Acyltransferase</keyword>
<dbReference type="InterPro" id="IPR016035">
    <property type="entry name" value="Acyl_Trfase/lysoPLipase"/>
</dbReference>
<dbReference type="InterPro" id="IPR024925">
    <property type="entry name" value="Malonyl_CoA-ACP_transAc"/>
</dbReference>
<keyword evidence="7" id="KW-1185">Reference proteome</keyword>
<name>A0ABQ6NGL5_9BACL</name>
<evidence type="ECO:0000256" key="2">
    <source>
        <dbReference type="ARBA" id="ARBA00023315"/>
    </source>
</evidence>
<proteinExistence type="inferred from homology"/>
<accession>A0ABQ6NGL5</accession>
<dbReference type="SMART" id="SM00827">
    <property type="entry name" value="PKS_AT"/>
    <property type="match status" value="1"/>
</dbReference>
<dbReference type="EC" id="2.3.1.39" evidence="4"/>
<evidence type="ECO:0000313" key="6">
    <source>
        <dbReference type="EMBL" id="GMK43342.1"/>
    </source>
</evidence>
<sequence length="321" mass="33704">MGRFRIDLVMEGIRLSKTAFVFPGQGAQAVGMGKDAYEAFESSRAVFEQADEALGFKLSDIIFNGPDDLLKQTVNTQPALLTVSVALLKALEGRGLKADYVAGHSLGEYSALVAAGVLSFEDAVRTVRARGEFMEQAVPSGQGAMAAVLGAERSVLSELCSKITEEGNTVELANVNCPGQIVVSGSAAGVQAVVERGKEEAGAKRVIPLEVSGPFHSSLMKPAAEKLSGVLSEVPMNDAAIPVVANVTAAPVTEAASIRNLLVEQVYSPVLWEDSIRYLAEQGVDTFVEIGSGTVLAGLIKKVDKNLRVISVNSIAALETL</sequence>
<dbReference type="Gene3D" id="3.40.366.10">
    <property type="entry name" value="Malonyl-Coenzyme A Acyl Carrier Protein, domain 2"/>
    <property type="match status" value="1"/>
</dbReference>
<dbReference type="PANTHER" id="PTHR42681:SF1">
    <property type="entry name" value="MALONYL-COA-ACYL CARRIER PROTEIN TRANSACYLASE, MITOCHONDRIAL"/>
    <property type="match status" value="1"/>
</dbReference>
<organism evidence="6 7">
    <name type="scientific">Paenibacillus glycanilyticus</name>
    <dbReference type="NCBI Taxonomy" id="126569"/>
    <lineage>
        <taxon>Bacteria</taxon>
        <taxon>Bacillati</taxon>
        <taxon>Bacillota</taxon>
        <taxon>Bacilli</taxon>
        <taxon>Bacillales</taxon>
        <taxon>Paenibacillaceae</taxon>
        <taxon>Paenibacillus</taxon>
    </lineage>
</organism>
<dbReference type="NCBIfam" id="TIGR00128">
    <property type="entry name" value="fabD"/>
    <property type="match status" value="1"/>
</dbReference>
<comment type="similarity">
    <text evidence="4">Belongs to the fabD family.</text>
</comment>
<dbReference type="PIRSF" id="PIRSF000446">
    <property type="entry name" value="Mct"/>
    <property type="match status" value="1"/>
</dbReference>
<dbReference type="EMBL" id="BTCL01000001">
    <property type="protein sequence ID" value="GMK43342.1"/>
    <property type="molecule type" value="Genomic_DNA"/>
</dbReference>
<comment type="catalytic activity">
    <reaction evidence="3 4">
        <text>holo-[ACP] + malonyl-CoA = malonyl-[ACP] + CoA</text>
        <dbReference type="Rhea" id="RHEA:41792"/>
        <dbReference type="Rhea" id="RHEA-COMP:9623"/>
        <dbReference type="Rhea" id="RHEA-COMP:9685"/>
        <dbReference type="ChEBI" id="CHEBI:57287"/>
        <dbReference type="ChEBI" id="CHEBI:57384"/>
        <dbReference type="ChEBI" id="CHEBI:64479"/>
        <dbReference type="ChEBI" id="CHEBI:78449"/>
        <dbReference type="EC" id="2.3.1.39"/>
    </reaction>
</comment>
<dbReference type="InterPro" id="IPR050858">
    <property type="entry name" value="Mal-CoA-ACP_Trans/PKS_FabD"/>
</dbReference>
<evidence type="ECO:0000256" key="4">
    <source>
        <dbReference type="PIRNR" id="PIRNR000446"/>
    </source>
</evidence>
<keyword evidence="1 4" id="KW-0808">Transferase</keyword>
<evidence type="ECO:0000259" key="5">
    <source>
        <dbReference type="SMART" id="SM00827"/>
    </source>
</evidence>
<reference evidence="6 7" key="1">
    <citation type="submission" date="2023-05" db="EMBL/GenBank/DDBJ databases">
        <title>Draft genome of Paenibacillus sp. CCS26.</title>
        <authorList>
            <person name="Akita H."/>
            <person name="Shinto Y."/>
            <person name="Kimura Z."/>
        </authorList>
    </citation>
    <scope>NUCLEOTIDE SEQUENCE [LARGE SCALE GENOMIC DNA]</scope>
    <source>
        <strain evidence="6 7">CCS26</strain>
    </source>
</reference>
<dbReference type="InterPro" id="IPR003965">
    <property type="entry name" value="Fatty_acid_synthase"/>
</dbReference>
<dbReference type="SUPFAM" id="SSF52151">
    <property type="entry name" value="FabD/lysophospholipase-like"/>
    <property type="match status" value="1"/>
</dbReference>
<dbReference type="InterPro" id="IPR014043">
    <property type="entry name" value="Acyl_transferase_dom"/>
</dbReference>
<feature type="domain" description="Malonyl-CoA:ACP transacylase (MAT)" evidence="5">
    <location>
        <begin position="21"/>
        <end position="320"/>
    </location>
</feature>
<dbReference type="InterPro" id="IPR004410">
    <property type="entry name" value="Malonyl_CoA-ACP_transAc_FabD"/>
</dbReference>
<dbReference type="Gene3D" id="3.30.70.250">
    <property type="entry name" value="Malonyl-CoA ACP transacylase, ACP-binding"/>
    <property type="match status" value="1"/>
</dbReference>
<evidence type="ECO:0000256" key="1">
    <source>
        <dbReference type="ARBA" id="ARBA00022679"/>
    </source>
</evidence>
<evidence type="ECO:0000256" key="3">
    <source>
        <dbReference type="ARBA" id="ARBA00048462"/>
    </source>
</evidence>
<dbReference type="Proteomes" id="UP001285921">
    <property type="component" value="Unassembled WGS sequence"/>
</dbReference>
<evidence type="ECO:0000313" key="7">
    <source>
        <dbReference type="Proteomes" id="UP001285921"/>
    </source>
</evidence>
<dbReference type="Pfam" id="PF00698">
    <property type="entry name" value="Acyl_transf_1"/>
    <property type="match status" value="1"/>
</dbReference>